<keyword evidence="2" id="KW-1185">Reference proteome</keyword>
<accession>A0A1G8ZN41</accession>
<organism evidence="1 2">
    <name type="scientific">Ferrimonas sediminum</name>
    <dbReference type="NCBI Taxonomy" id="718193"/>
    <lineage>
        <taxon>Bacteria</taxon>
        <taxon>Pseudomonadati</taxon>
        <taxon>Pseudomonadota</taxon>
        <taxon>Gammaproteobacteria</taxon>
        <taxon>Alteromonadales</taxon>
        <taxon>Ferrimonadaceae</taxon>
        <taxon>Ferrimonas</taxon>
    </lineage>
</organism>
<dbReference type="EMBL" id="FNEM01000020">
    <property type="protein sequence ID" value="SDK16447.1"/>
    <property type="molecule type" value="Genomic_DNA"/>
</dbReference>
<reference evidence="2" key="1">
    <citation type="submission" date="2016-10" db="EMBL/GenBank/DDBJ databases">
        <authorList>
            <person name="Varghese N."/>
            <person name="Submissions S."/>
        </authorList>
    </citation>
    <scope>NUCLEOTIDE SEQUENCE [LARGE SCALE GENOMIC DNA]</scope>
    <source>
        <strain evidence="2">DSM 23317</strain>
    </source>
</reference>
<protein>
    <submittedName>
        <fullName evidence="1">Uncharacterized protein</fullName>
    </submittedName>
</protein>
<evidence type="ECO:0000313" key="2">
    <source>
        <dbReference type="Proteomes" id="UP000199527"/>
    </source>
</evidence>
<name>A0A1G8ZN41_9GAMM</name>
<proteinExistence type="predicted"/>
<dbReference type="Proteomes" id="UP000199527">
    <property type="component" value="Unassembled WGS sequence"/>
</dbReference>
<evidence type="ECO:0000313" key="1">
    <source>
        <dbReference type="EMBL" id="SDK16447.1"/>
    </source>
</evidence>
<dbReference type="AlphaFoldDB" id="A0A1G8ZN41"/>
<gene>
    <name evidence="1" type="ORF">SAMN04488540_12059</name>
</gene>
<sequence length="118" mass="12431">MLSLALLSQGAVARMSMMPAVDGNNSVMMAAMDCHGSAEMTQGQASDDGDCCCDHDADVGSIMNCQGGCSQCQDCSPGSSSLIAVLWTSVGPQPLEPHFYFVSFDSIYLESDERPPIV</sequence>